<proteinExistence type="predicted"/>
<evidence type="ECO:0000313" key="2">
    <source>
        <dbReference type="EMBL" id="PNH05508.1"/>
    </source>
</evidence>
<dbReference type="GO" id="GO:0055037">
    <property type="term" value="C:recycling endosome"/>
    <property type="evidence" value="ECO:0007669"/>
    <property type="project" value="TreeGrafter"/>
</dbReference>
<dbReference type="PANTHER" id="PTHR13677">
    <property type="entry name" value="LD41638P"/>
    <property type="match status" value="1"/>
</dbReference>
<protein>
    <submittedName>
        <fullName evidence="2">Uncharacterized protein</fullName>
    </submittedName>
</protein>
<evidence type="ECO:0000256" key="1">
    <source>
        <dbReference type="SAM" id="MobiDB-lite"/>
    </source>
</evidence>
<dbReference type="AlphaFoldDB" id="A0A2J7ZZ36"/>
<organism evidence="2 3">
    <name type="scientific">Tetrabaena socialis</name>
    <dbReference type="NCBI Taxonomy" id="47790"/>
    <lineage>
        <taxon>Eukaryota</taxon>
        <taxon>Viridiplantae</taxon>
        <taxon>Chlorophyta</taxon>
        <taxon>core chlorophytes</taxon>
        <taxon>Chlorophyceae</taxon>
        <taxon>CS clade</taxon>
        <taxon>Chlamydomonadales</taxon>
        <taxon>Tetrabaenaceae</taxon>
        <taxon>Tetrabaena</taxon>
    </lineage>
</organism>
<dbReference type="EMBL" id="PGGS01000300">
    <property type="protein sequence ID" value="PNH05508.1"/>
    <property type="molecule type" value="Genomic_DNA"/>
</dbReference>
<feature type="compositionally biased region" description="Basic and acidic residues" evidence="1">
    <location>
        <begin position="96"/>
        <end position="109"/>
    </location>
</feature>
<feature type="non-terminal residue" evidence="2">
    <location>
        <position position="447"/>
    </location>
</feature>
<reference evidence="2 3" key="1">
    <citation type="journal article" date="2017" name="Mol. Biol. Evol.">
        <title>The 4-celled Tetrabaena socialis nuclear genome reveals the essential components for genetic control of cell number at the origin of multicellularity in the volvocine lineage.</title>
        <authorList>
            <person name="Featherston J."/>
            <person name="Arakaki Y."/>
            <person name="Hanschen E.R."/>
            <person name="Ferris P.J."/>
            <person name="Michod R.E."/>
            <person name="Olson B.J.S.C."/>
            <person name="Nozaki H."/>
            <person name="Durand P.M."/>
        </authorList>
    </citation>
    <scope>NUCLEOTIDE SEQUENCE [LARGE SCALE GENOMIC DNA]</scope>
    <source>
        <strain evidence="2 3">NIES-571</strain>
    </source>
</reference>
<gene>
    <name evidence="2" type="ORF">TSOC_008225</name>
</gene>
<sequence>MPSREQGLRGLSAARVAAPHGAAAAHKHKEEKQGSKRRHGEAAAGPAALTQPSEGLAAALGDAQQPVGLGLAGAWPAQVKQEEEQRQQQPQKRRRIGEGREAQAAREAQRAQQQAGAQPGQQPPSHAPTVELSGGLQLGAAEGVRAPSEVTQRIPSSATSSGQALPPGTAAGSMARHAGGQPLTEDGERTGPGAGGSAAAAATTSAPAAAALAAPAGPPPCAFTAQRTALGVSLPDAVARALFPQLRGVPAFNTTLRVTLHSARSPGRGCDATLRGFCGCNWRLSFDMDTAVALGLRHGSSGLQDAGGGRWGSGGTNEMKRHFAELTTAFLSPFARYFEPGADGRVPGWNSEEFLFGLRSGVAGGLPQPLLDRVGNPAAAVELYARFTACLNFAAWFAARRRHVAHLIAPWPWTGGAAGAGAGGPGDAPAGEGVEGALASWFTSAAK</sequence>
<keyword evidence="3" id="KW-1185">Reference proteome</keyword>
<dbReference type="Proteomes" id="UP000236333">
    <property type="component" value="Unassembled WGS sequence"/>
</dbReference>
<comment type="caution">
    <text evidence="2">The sequence shown here is derived from an EMBL/GenBank/DDBJ whole genome shotgun (WGS) entry which is preliminary data.</text>
</comment>
<feature type="compositionally biased region" description="Polar residues" evidence="1">
    <location>
        <begin position="149"/>
        <end position="163"/>
    </location>
</feature>
<dbReference type="PANTHER" id="PTHR13677:SF0">
    <property type="entry name" value="LD41638P"/>
    <property type="match status" value="1"/>
</dbReference>
<dbReference type="InterPro" id="IPR024224">
    <property type="entry name" value="DENND6"/>
</dbReference>
<dbReference type="GO" id="GO:0005085">
    <property type="term" value="F:guanyl-nucleotide exchange factor activity"/>
    <property type="evidence" value="ECO:0007669"/>
    <property type="project" value="InterPro"/>
</dbReference>
<dbReference type="OrthoDB" id="10265409at2759"/>
<feature type="compositionally biased region" description="Low complexity" evidence="1">
    <location>
        <begin position="13"/>
        <end position="24"/>
    </location>
</feature>
<name>A0A2J7ZZ36_9CHLO</name>
<feature type="region of interest" description="Disordered" evidence="1">
    <location>
        <begin position="1"/>
        <end position="200"/>
    </location>
</feature>
<feature type="compositionally biased region" description="Low complexity" evidence="1">
    <location>
        <begin position="110"/>
        <end position="120"/>
    </location>
</feature>
<accession>A0A2J7ZZ36</accession>
<evidence type="ECO:0000313" key="3">
    <source>
        <dbReference type="Proteomes" id="UP000236333"/>
    </source>
</evidence>